<keyword evidence="4" id="KW-0808">Transferase</keyword>
<dbReference type="PANTHER" id="PTHR33908:SF11">
    <property type="entry name" value="MEMBRANE PROTEIN"/>
    <property type="match status" value="1"/>
</dbReference>
<dbReference type="Proteomes" id="UP000270046">
    <property type="component" value="Chromosome"/>
</dbReference>
<feature type="transmembrane region" description="Helical" evidence="8">
    <location>
        <begin position="202"/>
        <end position="227"/>
    </location>
</feature>
<dbReference type="InterPro" id="IPR038731">
    <property type="entry name" value="RgtA/B/C-like"/>
</dbReference>
<evidence type="ECO:0000313" key="11">
    <source>
        <dbReference type="Proteomes" id="UP000270046"/>
    </source>
</evidence>
<evidence type="ECO:0000313" key="10">
    <source>
        <dbReference type="EMBL" id="AYL98893.1"/>
    </source>
</evidence>
<keyword evidence="6 8" id="KW-1133">Transmembrane helix</keyword>
<dbReference type="GO" id="GO:0009103">
    <property type="term" value="P:lipopolysaccharide biosynthetic process"/>
    <property type="evidence" value="ECO:0007669"/>
    <property type="project" value="UniProtKB-ARBA"/>
</dbReference>
<evidence type="ECO:0000256" key="3">
    <source>
        <dbReference type="ARBA" id="ARBA00022676"/>
    </source>
</evidence>
<evidence type="ECO:0000256" key="5">
    <source>
        <dbReference type="ARBA" id="ARBA00022692"/>
    </source>
</evidence>
<keyword evidence="11" id="KW-1185">Reference proteome</keyword>
<reference evidence="10 11" key="1">
    <citation type="submission" date="2018-10" db="EMBL/GenBank/DDBJ databases">
        <title>Genome sequencing of Mucilaginibacter sp. HYN0043.</title>
        <authorList>
            <person name="Kim M."/>
            <person name="Yi H."/>
        </authorList>
    </citation>
    <scope>NUCLEOTIDE SEQUENCE [LARGE SCALE GENOMIC DNA]</scope>
    <source>
        <strain evidence="10 11">HYN0043</strain>
    </source>
</reference>
<evidence type="ECO:0000259" key="9">
    <source>
        <dbReference type="Pfam" id="PF13231"/>
    </source>
</evidence>
<dbReference type="Pfam" id="PF13231">
    <property type="entry name" value="PMT_2"/>
    <property type="match status" value="1"/>
</dbReference>
<keyword evidence="2" id="KW-1003">Cell membrane</keyword>
<feature type="domain" description="Glycosyltransferase RgtA/B/C/D-like" evidence="9">
    <location>
        <begin position="67"/>
        <end position="216"/>
    </location>
</feature>
<dbReference type="GO" id="GO:0016763">
    <property type="term" value="F:pentosyltransferase activity"/>
    <property type="evidence" value="ECO:0007669"/>
    <property type="project" value="TreeGrafter"/>
</dbReference>
<proteinExistence type="predicted"/>
<evidence type="ECO:0000256" key="6">
    <source>
        <dbReference type="ARBA" id="ARBA00022989"/>
    </source>
</evidence>
<dbReference type="AlphaFoldDB" id="A0A494W523"/>
<evidence type="ECO:0000256" key="1">
    <source>
        <dbReference type="ARBA" id="ARBA00004651"/>
    </source>
</evidence>
<keyword evidence="3" id="KW-0328">Glycosyltransferase</keyword>
<feature type="transmembrane region" description="Helical" evidence="8">
    <location>
        <begin position="87"/>
        <end position="105"/>
    </location>
</feature>
<evidence type="ECO:0000256" key="8">
    <source>
        <dbReference type="SAM" id="Phobius"/>
    </source>
</evidence>
<evidence type="ECO:0000256" key="7">
    <source>
        <dbReference type="ARBA" id="ARBA00023136"/>
    </source>
</evidence>
<protein>
    <recommendedName>
        <fullName evidence="9">Glycosyltransferase RgtA/B/C/D-like domain-containing protein</fullName>
    </recommendedName>
</protein>
<dbReference type="EMBL" id="CP032869">
    <property type="protein sequence ID" value="AYL98893.1"/>
    <property type="molecule type" value="Genomic_DNA"/>
</dbReference>
<dbReference type="RefSeq" id="WP_119407159.1">
    <property type="nucleotide sequence ID" value="NZ_CP032869.1"/>
</dbReference>
<feature type="transmembrane region" description="Helical" evidence="8">
    <location>
        <begin position="117"/>
        <end position="139"/>
    </location>
</feature>
<feature type="transmembrane region" description="Helical" evidence="8">
    <location>
        <begin position="15"/>
        <end position="33"/>
    </location>
</feature>
<gene>
    <name evidence="10" type="ORF">HYN43_028065</name>
</gene>
<evidence type="ECO:0000256" key="2">
    <source>
        <dbReference type="ARBA" id="ARBA00022475"/>
    </source>
</evidence>
<evidence type="ECO:0000256" key="4">
    <source>
        <dbReference type="ARBA" id="ARBA00022679"/>
    </source>
</evidence>
<feature type="transmembrane region" description="Helical" evidence="8">
    <location>
        <begin position="260"/>
        <end position="278"/>
    </location>
</feature>
<feature type="transmembrane region" description="Helical" evidence="8">
    <location>
        <begin position="165"/>
        <end position="190"/>
    </location>
</feature>
<dbReference type="OrthoDB" id="791117at2"/>
<keyword evidence="5 8" id="KW-0812">Transmembrane</keyword>
<keyword evidence="7 8" id="KW-0472">Membrane</keyword>
<name>A0A494W523_9SPHI</name>
<feature type="transmembrane region" description="Helical" evidence="8">
    <location>
        <begin position="285"/>
        <end position="305"/>
    </location>
</feature>
<accession>A0A494W523</accession>
<dbReference type="GO" id="GO:0005886">
    <property type="term" value="C:plasma membrane"/>
    <property type="evidence" value="ECO:0007669"/>
    <property type="project" value="UniProtKB-SubCell"/>
</dbReference>
<organism evidence="10 11">
    <name type="scientific">Mucilaginibacter celer</name>
    <dbReference type="NCBI Taxonomy" id="2305508"/>
    <lineage>
        <taxon>Bacteria</taxon>
        <taxon>Pseudomonadati</taxon>
        <taxon>Bacteroidota</taxon>
        <taxon>Sphingobacteriia</taxon>
        <taxon>Sphingobacteriales</taxon>
        <taxon>Sphingobacteriaceae</taxon>
        <taxon>Mucilaginibacter</taxon>
    </lineage>
</organism>
<dbReference type="PANTHER" id="PTHR33908">
    <property type="entry name" value="MANNOSYLTRANSFERASE YKCB-RELATED"/>
    <property type="match status" value="1"/>
</dbReference>
<dbReference type="KEGG" id="muh:HYN43_028065"/>
<dbReference type="InterPro" id="IPR050297">
    <property type="entry name" value="LipidA_mod_glycosyltrf_83"/>
</dbReference>
<comment type="subcellular location">
    <subcellularLocation>
        <location evidence="1">Cell membrane</location>
        <topology evidence="1">Multi-pass membrane protein</topology>
    </subcellularLocation>
</comment>
<sequence>MPPNNSSTPKQTQKLWCILILFTAWQLTITLLSDGFVLSFDESIWHYIGRNWFRNGLVPYTGGADNKSPFIFAVFGFSDWLFGVNYWFPRVLATLCQTLGIYFLYSIVQKIAGDRAALTAAFIYGMTLLWHATGSRFVAFTETYEVMLLLAAINRYLQAGKNTDLIWSGILAGLAADFRLSAVFVILALVIYMLSRKRFLDLAWFTAGVIMGVMVLLLLCVASGISIQNLSLNMFTDNFSRGSAIDHTMAYKWQSFLSKFIYSPMAMLYPLAIAGLFVKKQQPGLIILWLVLTFTAINFIGIYDVVHLKEMLPPLAILNGCAIAYLSKKYRFRLRYALLLIGALLFPRMEEAVRNAKIVLGEAPFKFSYGTVPYINPPEGDRKLLGRWVRDNTRPTDLVLVHSFGTQVQAYSERVSPSTYFNITQTPFAKARFKHDLEQNKPAMILVPMFAEYDNLVDADLRLFVQQLVEKGYHFERCLYNYKVYRVGKK</sequence>